<evidence type="ECO:0000256" key="2">
    <source>
        <dbReference type="ARBA" id="ARBA00022475"/>
    </source>
</evidence>
<evidence type="ECO:0000256" key="3">
    <source>
        <dbReference type="ARBA" id="ARBA00022692"/>
    </source>
</evidence>
<evidence type="ECO:0000256" key="6">
    <source>
        <dbReference type="SAM" id="Phobius"/>
    </source>
</evidence>
<feature type="transmembrane region" description="Helical" evidence="6">
    <location>
        <begin position="46"/>
        <end position="63"/>
    </location>
</feature>
<organism evidence="8 9">
    <name type="scientific">Fuscovulum blasticum DSM 2131</name>
    <dbReference type="NCBI Taxonomy" id="1188250"/>
    <lineage>
        <taxon>Bacteria</taxon>
        <taxon>Pseudomonadati</taxon>
        <taxon>Pseudomonadota</taxon>
        <taxon>Alphaproteobacteria</taxon>
        <taxon>Rhodobacterales</taxon>
        <taxon>Paracoccaceae</taxon>
        <taxon>Pseudogemmobacter</taxon>
    </lineage>
</organism>
<keyword evidence="3 6" id="KW-0812">Transmembrane</keyword>
<dbReference type="PANTHER" id="PTHR43124">
    <property type="entry name" value="PURINE EFFLUX PUMP PBUE"/>
    <property type="match status" value="1"/>
</dbReference>
<feature type="transmembrane region" description="Helical" evidence="6">
    <location>
        <begin position="295"/>
        <end position="318"/>
    </location>
</feature>
<reference evidence="8 9" key="1">
    <citation type="submission" date="2018-03" db="EMBL/GenBank/DDBJ databases">
        <title>Rhodobacter blasticus.</title>
        <authorList>
            <person name="Meyer T.E."/>
            <person name="Miller S."/>
            <person name="Lodha T."/>
            <person name="Gandham S."/>
            <person name="Chintalapati S."/>
            <person name="Chintalapati V.R."/>
        </authorList>
    </citation>
    <scope>NUCLEOTIDE SEQUENCE [LARGE SCALE GENOMIC DNA]</scope>
    <source>
        <strain evidence="8 9">DSM 2131</strain>
    </source>
</reference>
<dbReference type="PANTHER" id="PTHR43124:SF3">
    <property type="entry name" value="CHLORAMPHENICOL EFFLUX PUMP RV0191"/>
    <property type="match status" value="1"/>
</dbReference>
<gene>
    <name evidence="8" type="ORF">C5F44_08945</name>
</gene>
<keyword evidence="9" id="KW-1185">Reference proteome</keyword>
<comment type="caution">
    <text evidence="8">The sequence shown here is derived from an EMBL/GenBank/DDBJ whole genome shotgun (WGS) entry which is preliminary data.</text>
</comment>
<evidence type="ECO:0000313" key="9">
    <source>
        <dbReference type="Proteomes" id="UP000241362"/>
    </source>
</evidence>
<feature type="transmembrane region" description="Helical" evidence="6">
    <location>
        <begin position="366"/>
        <end position="386"/>
    </location>
</feature>
<keyword evidence="2" id="KW-1003">Cell membrane</keyword>
<dbReference type="Gene3D" id="1.20.1250.20">
    <property type="entry name" value="MFS general substrate transporter like domains"/>
    <property type="match status" value="2"/>
</dbReference>
<dbReference type="AlphaFoldDB" id="A0A2T4J9F7"/>
<feature type="transmembrane region" description="Helical" evidence="6">
    <location>
        <begin position="330"/>
        <end position="354"/>
    </location>
</feature>
<dbReference type="Proteomes" id="UP000241362">
    <property type="component" value="Unassembled WGS sequence"/>
</dbReference>
<feature type="transmembrane region" description="Helical" evidence="6">
    <location>
        <begin position="198"/>
        <end position="220"/>
    </location>
</feature>
<dbReference type="RefSeq" id="WP_107673183.1">
    <property type="nucleotide sequence ID" value="NZ_PZKE01000007.1"/>
</dbReference>
<feature type="transmembrane region" description="Helical" evidence="6">
    <location>
        <begin position="159"/>
        <end position="178"/>
    </location>
</feature>
<evidence type="ECO:0000256" key="4">
    <source>
        <dbReference type="ARBA" id="ARBA00022989"/>
    </source>
</evidence>
<dbReference type="InterPro" id="IPR020846">
    <property type="entry name" value="MFS_dom"/>
</dbReference>
<protein>
    <submittedName>
        <fullName evidence="8">MFS transporter</fullName>
    </submittedName>
</protein>
<dbReference type="InterPro" id="IPR050189">
    <property type="entry name" value="MFS_Efflux_Transporters"/>
</dbReference>
<dbReference type="GO" id="GO:0005886">
    <property type="term" value="C:plasma membrane"/>
    <property type="evidence" value="ECO:0007669"/>
    <property type="project" value="UniProtKB-SubCell"/>
</dbReference>
<feature type="transmembrane region" description="Helical" evidence="6">
    <location>
        <begin position="123"/>
        <end position="147"/>
    </location>
</feature>
<evidence type="ECO:0000313" key="8">
    <source>
        <dbReference type="EMBL" id="PTE14493.1"/>
    </source>
</evidence>
<name>A0A2T4J9F7_FUSBL</name>
<evidence type="ECO:0000256" key="5">
    <source>
        <dbReference type="ARBA" id="ARBA00023136"/>
    </source>
</evidence>
<evidence type="ECO:0000256" key="1">
    <source>
        <dbReference type="ARBA" id="ARBA00004651"/>
    </source>
</evidence>
<dbReference type="InterPro" id="IPR036259">
    <property type="entry name" value="MFS_trans_sf"/>
</dbReference>
<feature type="domain" description="Major facilitator superfamily (MFS) profile" evidence="7">
    <location>
        <begin position="1"/>
        <end position="392"/>
    </location>
</feature>
<proteinExistence type="predicted"/>
<feature type="transmembrane region" description="Helical" evidence="6">
    <location>
        <begin position="240"/>
        <end position="258"/>
    </location>
</feature>
<dbReference type="InterPro" id="IPR011701">
    <property type="entry name" value="MFS"/>
</dbReference>
<sequence>MRLGIASLVAGYVLSQFYRAFLAVLAPVLEAELGATKADLASASGYWFLAFGAMQIPVGIALDRIGPRRTAAFCLLIGAGGAALFAMAGSPFVIKVAMALIGVGCSPVLMASYYIFARQFSPAVFGTLAGMVIGIGSLGNIAASLPLTAAAEAFGWRETVWALAGITALIAAAVAVLVRDPVRVATPEGPKDSVLTLLKMPAIWPILAMMLVCYAPPGGLRGLWLGPYFTDVWGYSRPEVGMAGLWMGIAMVIGSFAIGPMDRWLGTRKWVIFGGNAAMLCFITALWLAPQQSALFSTLMFVGVGLFGSTFPIVIAHARAFFPPHLVGRGVTLVNLFGIASVGIAQHVTGYLFAATPAQPAPAAPFAAVFAFFAITTAVGLAIYLLSQDRTD</sequence>
<feature type="transmembrane region" description="Helical" evidence="6">
    <location>
        <begin position="96"/>
        <end position="116"/>
    </location>
</feature>
<accession>A0A2T4J9F7</accession>
<feature type="transmembrane region" description="Helical" evidence="6">
    <location>
        <begin position="70"/>
        <end position="90"/>
    </location>
</feature>
<dbReference type="Pfam" id="PF07690">
    <property type="entry name" value="MFS_1"/>
    <property type="match status" value="2"/>
</dbReference>
<dbReference type="PROSITE" id="PS50850">
    <property type="entry name" value="MFS"/>
    <property type="match status" value="1"/>
</dbReference>
<comment type="subcellular location">
    <subcellularLocation>
        <location evidence="1">Cell membrane</location>
        <topology evidence="1">Multi-pass membrane protein</topology>
    </subcellularLocation>
</comment>
<dbReference type="SUPFAM" id="SSF103473">
    <property type="entry name" value="MFS general substrate transporter"/>
    <property type="match status" value="1"/>
</dbReference>
<dbReference type="GO" id="GO:0022857">
    <property type="term" value="F:transmembrane transporter activity"/>
    <property type="evidence" value="ECO:0007669"/>
    <property type="project" value="InterPro"/>
</dbReference>
<feature type="transmembrane region" description="Helical" evidence="6">
    <location>
        <begin position="270"/>
        <end position="289"/>
    </location>
</feature>
<keyword evidence="4 6" id="KW-1133">Transmembrane helix</keyword>
<evidence type="ECO:0000259" key="7">
    <source>
        <dbReference type="PROSITE" id="PS50850"/>
    </source>
</evidence>
<dbReference type="EMBL" id="PZKE01000007">
    <property type="protein sequence ID" value="PTE14493.1"/>
    <property type="molecule type" value="Genomic_DNA"/>
</dbReference>
<keyword evidence="5 6" id="KW-0472">Membrane</keyword>